<accession>A0AAV4W955</accession>
<protein>
    <submittedName>
        <fullName evidence="1">Uncharacterized protein</fullName>
    </submittedName>
</protein>
<evidence type="ECO:0000313" key="1">
    <source>
        <dbReference type="EMBL" id="GIY79332.1"/>
    </source>
</evidence>
<dbReference type="Proteomes" id="UP001054945">
    <property type="component" value="Unassembled WGS sequence"/>
</dbReference>
<dbReference type="EMBL" id="BPLR01015872">
    <property type="protein sequence ID" value="GIY79332.1"/>
    <property type="molecule type" value="Genomic_DNA"/>
</dbReference>
<proteinExistence type="predicted"/>
<reference evidence="1 2" key="1">
    <citation type="submission" date="2021-06" db="EMBL/GenBank/DDBJ databases">
        <title>Caerostris extrusa draft genome.</title>
        <authorList>
            <person name="Kono N."/>
            <person name="Arakawa K."/>
        </authorList>
    </citation>
    <scope>NUCLEOTIDE SEQUENCE [LARGE SCALE GENOMIC DNA]</scope>
</reference>
<organism evidence="1 2">
    <name type="scientific">Caerostris extrusa</name>
    <name type="common">Bark spider</name>
    <name type="synonym">Caerostris bankana</name>
    <dbReference type="NCBI Taxonomy" id="172846"/>
    <lineage>
        <taxon>Eukaryota</taxon>
        <taxon>Metazoa</taxon>
        <taxon>Ecdysozoa</taxon>
        <taxon>Arthropoda</taxon>
        <taxon>Chelicerata</taxon>
        <taxon>Arachnida</taxon>
        <taxon>Araneae</taxon>
        <taxon>Araneomorphae</taxon>
        <taxon>Entelegynae</taxon>
        <taxon>Araneoidea</taxon>
        <taxon>Araneidae</taxon>
        <taxon>Caerostris</taxon>
    </lineage>
</organism>
<comment type="caution">
    <text evidence="1">The sequence shown here is derived from an EMBL/GenBank/DDBJ whole genome shotgun (WGS) entry which is preliminary data.</text>
</comment>
<dbReference type="AlphaFoldDB" id="A0AAV4W955"/>
<name>A0AAV4W955_CAEEX</name>
<gene>
    <name evidence="1" type="ORF">CEXT_557001</name>
</gene>
<evidence type="ECO:0000313" key="2">
    <source>
        <dbReference type="Proteomes" id="UP001054945"/>
    </source>
</evidence>
<sequence>MLTRTDSGLVARPESFAATFSMRFSNRRLRSASRIFCFTSGFCLLHFLEDYDKCFHIAPVGVASIATANYNKYFGGNNSVSDGMRPLQKGMCAIDDMDNVFEALSTIEREMKEFERQTITNPLKIKTTFELQQAKVSMKRILYS</sequence>
<keyword evidence="2" id="KW-1185">Reference proteome</keyword>